<dbReference type="PANTHER" id="PTHR21512:SF5">
    <property type="entry name" value="TRAFFICKING PROTEIN PARTICLE COMPLEX SUBUNIT 9"/>
    <property type="match status" value="1"/>
</dbReference>
<dbReference type="GeneID" id="20659466"/>
<dbReference type="EMBL" id="JH159156">
    <property type="protein sequence ID" value="EGZ13294.1"/>
    <property type="molecule type" value="Genomic_DNA"/>
</dbReference>
<protein>
    <recommendedName>
        <fullName evidence="2">Trs120/TRAPPC9 N-terminal domain-containing protein</fullName>
    </recommendedName>
</protein>
<gene>
    <name evidence="3" type="ORF">PHYSODRAFT_513497</name>
</gene>
<evidence type="ECO:0000313" key="4">
    <source>
        <dbReference type="Proteomes" id="UP000002640"/>
    </source>
</evidence>
<dbReference type="InParanoid" id="G4ZU20"/>
<feature type="region of interest" description="Disordered" evidence="1">
    <location>
        <begin position="264"/>
        <end position="288"/>
    </location>
</feature>
<dbReference type="OMA" id="EWETYFG"/>
<dbReference type="STRING" id="1094619.G4ZU20"/>
<feature type="compositionally biased region" description="Low complexity" evidence="1">
    <location>
        <begin position="265"/>
        <end position="288"/>
    </location>
</feature>
<sequence length="1465" mass="159047">MSSSAPPRWTRPAQFLVYLVPVGGIPADVFAGYARLLQRHSELPLCSLTRPGGYAAELSPFRGLDWAGAGSLRFRFVSTAERVDACDGEDAHASRRVVGVLGVCHSPSLTLSGGLRAAHAQFEASVRRFPGLLLHKLFAFEHAFEDATAAECEGLGDLVMFPVHHELEGTGESTVSLHLQVVMDTLAVNVLMSLESAIRSATSSAAATAAASTPRAASGGDLVSVLLDVSVEPQQTHAMQQQQQQQQSASSPLVLSRDAKGDAVFGSAASPTSRSSGSSTGPSFTSIPSPLAAGVAALDPRNRRRKRQLARREKLLGDYSVLVSCISDAMDHYTVAVEMLREEERRSGGAPGDALWLAAALEGYVYCLYCEAKDKFSTELVEKASEAVALYAKAGTTELESLLIENLGWYYAAVSAATLRRSSMSGEAKVLESLWTKRLLWDALERGLMLFPELQPQRQVEFLIQTSRMLESVGHRRRVALFLHEAGSLLLARNAPAMDSQLRLLLSPSSVAKGSQRQRDLEAALLLERVAAERLGIQDKSARRDALPWEVTTLYRRNRRRKAPGTEAFASVPDNSWLIIRFHVLRQLLTIARMLGDAFLVGTYCIQLLEMLVWCDSIAVQGADPSSPAMRRSGAVGSALLVDHLQQPATSLRVAHMPADRATTGLHAKGGVYNSPPPGIDTRVRRNFINSPSATMSNAAATLSSTLTNTPRILATPRQQFSAAVNAISTKASPAFTPFSHPHHNHNGVASRAGGLEERVPASRMMANLADGREPGSAAMNGDAGGIRTFRTLGISDSESDGKLHLGVQAEGPAVWNLRSKTEIAKIERKLLNLLESDCTTLRASEQVQLSTFLRVDKLRLRSSCNLQHPFLSRATALGIFGVQPTSSQQAAKSDFFYSPFEKQKMMRKAAQHGGDEDDDIDDAPAMYERGFPVHERIELQLTISNPTGVAVKLQQVKAWVTFVEEGAGAGAMGSGASAVLQDDGVECYPSFLTLGPYEKRKTVVLGIQPLRVGAFHVRGCFIKTFNITTSFTLNNPVSIRVVVNHNGNPSSSSGEVETHLLSLSCGSVVSSPLPLSSGDFVSIPFEVSLRGNKTVGESASENDIQVEWSFVYADETCAGEVFYRESKLALELVSLPSLMLRSVALLPCSVEQIPPTQETDTGNPAQASTTDHLYCAMIVHVANPTETTFRFRLRRDIDDSGDVTCEAEIGRQCSRRFVVEVPRLSSLGGGQGPELTDTLNDLLEVEWETYFGTHGRLRCEDFHLGSIAAQEQMTRELLLPPISLQVHSPVEAPTSMAVEAKAQNGDISGMKPGRQGRAALHPLNFFQAAHLRAESRTLQADLFQYVPIGVTIQRTFDGEMQFSGVEVEVAITEEGEEILGEVREHVVVVGLLKTQLTWTGPMEEEAAKSHEIQCMFLSEGNFRVAVCGRLLDADKKQVGGEIWCHQPLHVCVRSEDAEKTAHHI</sequence>
<reference evidence="3 4" key="1">
    <citation type="journal article" date="2006" name="Science">
        <title>Phytophthora genome sequences uncover evolutionary origins and mechanisms of pathogenesis.</title>
        <authorList>
            <person name="Tyler B.M."/>
            <person name="Tripathy S."/>
            <person name="Zhang X."/>
            <person name="Dehal P."/>
            <person name="Jiang R.H."/>
            <person name="Aerts A."/>
            <person name="Arredondo F.D."/>
            <person name="Baxter L."/>
            <person name="Bensasson D."/>
            <person name="Beynon J.L."/>
            <person name="Chapman J."/>
            <person name="Damasceno C.M."/>
            <person name="Dorrance A.E."/>
            <person name="Dou D."/>
            <person name="Dickerman A.W."/>
            <person name="Dubchak I.L."/>
            <person name="Garbelotto M."/>
            <person name="Gijzen M."/>
            <person name="Gordon S.G."/>
            <person name="Govers F."/>
            <person name="Grunwald N.J."/>
            <person name="Huang W."/>
            <person name="Ivors K.L."/>
            <person name="Jones R.W."/>
            <person name="Kamoun S."/>
            <person name="Krampis K."/>
            <person name="Lamour K.H."/>
            <person name="Lee M.K."/>
            <person name="McDonald W.H."/>
            <person name="Medina M."/>
            <person name="Meijer H.J."/>
            <person name="Nordberg E.K."/>
            <person name="Maclean D.J."/>
            <person name="Ospina-Giraldo M.D."/>
            <person name="Morris P.F."/>
            <person name="Phuntumart V."/>
            <person name="Putnam N.H."/>
            <person name="Rash S."/>
            <person name="Rose J.K."/>
            <person name="Sakihama Y."/>
            <person name="Salamov A.A."/>
            <person name="Savidor A."/>
            <person name="Scheuring C.F."/>
            <person name="Smith B.M."/>
            <person name="Sobral B.W."/>
            <person name="Terry A."/>
            <person name="Torto-Alalibo T.A."/>
            <person name="Win J."/>
            <person name="Xu Z."/>
            <person name="Zhang H."/>
            <person name="Grigoriev I.V."/>
            <person name="Rokhsar D.S."/>
            <person name="Boore J.L."/>
        </authorList>
    </citation>
    <scope>NUCLEOTIDE SEQUENCE [LARGE SCALE GENOMIC DNA]</scope>
    <source>
        <strain evidence="3 4">P6497</strain>
    </source>
</reference>
<dbReference type="GO" id="GO:0005802">
    <property type="term" value="C:trans-Golgi network"/>
    <property type="evidence" value="ECO:0007669"/>
    <property type="project" value="TreeGrafter"/>
</dbReference>
<evidence type="ECO:0000313" key="3">
    <source>
        <dbReference type="EMBL" id="EGZ13294.1"/>
    </source>
</evidence>
<accession>G4ZU20</accession>
<dbReference type="RefSeq" id="XP_009530723.1">
    <property type="nucleotide sequence ID" value="XM_009532428.1"/>
</dbReference>
<feature type="region of interest" description="Disordered" evidence="1">
    <location>
        <begin position="234"/>
        <end position="253"/>
    </location>
</feature>
<dbReference type="InterPro" id="IPR013935">
    <property type="entry name" value="Trs120_TRAPPC9"/>
</dbReference>
<dbReference type="Proteomes" id="UP000002640">
    <property type="component" value="Unassembled WGS sequence"/>
</dbReference>
<keyword evidence="4" id="KW-1185">Reference proteome</keyword>
<dbReference type="KEGG" id="psoj:PHYSODRAFT_513497"/>
<organism evidence="3 4">
    <name type="scientific">Phytophthora sojae (strain P6497)</name>
    <name type="common">Soybean stem and root rot agent</name>
    <name type="synonym">Phytophthora megasperma f. sp. glycines</name>
    <dbReference type="NCBI Taxonomy" id="1094619"/>
    <lineage>
        <taxon>Eukaryota</taxon>
        <taxon>Sar</taxon>
        <taxon>Stramenopiles</taxon>
        <taxon>Oomycota</taxon>
        <taxon>Peronosporomycetes</taxon>
        <taxon>Peronosporales</taxon>
        <taxon>Peronosporaceae</taxon>
        <taxon>Phytophthora</taxon>
    </lineage>
</organism>
<dbReference type="InterPro" id="IPR058563">
    <property type="entry name" value="Trs120_TRAPPC9_N"/>
</dbReference>
<evidence type="ECO:0000256" key="1">
    <source>
        <dbReference type="SAM" id="MobiDB-lite"/>
    </source>
</evidence>
<name>G4ZU20_PHYSP</name>
<dbReference type="PANTHER" id="PTHR21512">
    <property type="entry name" value="TRAFFICKING PROTEIN PARTICLE COMPLEX SUBUNIT 9"/>
    <property type="match status" value="1"/>
</dbReference>
<feature type="domain" description="Trs120/TRAPPC9 N-terminal" evidence="2">
    <location>
        <begin position="9"/>
        <end position="368"/>
    </location>
</feature>
<evidence type="ECO:0000259" key="2">
    <source>
        <dbReference type="Pfam" id="PF08626"/>
    </source>
</evidence>
<proteinExistence type="predicted"/>
<dbReference type="Pfam" id="PF08626">
    <property type="entry name" value="TRAPPC9-Trs120"/>
    <property type="match status" value="1"/>
</dbReference>